<evidence type="ECO:0000313" key="2">
    <source>
        <dbReference type="EMBL" id="GHI68871.1"/>
    </source>
</evidence>
<protein>
    <submittedName>
        <fullName evidence="2">DUF397 domain-containing protein</fullName>
    </submittedName>
</protein>
<gene>
    <name evidence="2" type="ORF">Snoj_27890</name>
</gene>
<comment type="caution">
    <text evidence="2">The sequence shown here is derived from an EMBL/GenBank/DDBJ whole genome shotgun (WGS) entry which is preliminary data.</text>
</comment>
<dbReference type="GeneID" id="95587203"/>
<sequence>MSNTDTPRPYGQWFKSSYSGGTSDQCVEACPQPAAVYVRDSKRRDDPQAPVLSFSGAAWAAFAGHVSGRS</sequence>
<dbReference type="RefSeq" id="WP_189748177.1">
    <property type="nucleotide sequence ID" value="NZ_BMRL01000038.1"/>
</dbReference>
<evidence type="ECO:0000259" key="1">
    <source>
        <dbReference type="Pfam" id="PF04149"/>
    </source>
</evidence>
<name>A0ABQ3SL61_9ACTN</name>
<dbReference type="EMBL" id="BNEC01000005">
    <property type="protein sequence ID" value="GHI68871.1"/>
    <property type="molecule type" value="Genomic_DNA"/>
</dbReference>
<keyword evidence="3" id="KW-1185">Reference proteome</keyword>
<dbReference type="Proteomes" id="UP000613974">
    <property type="component" value="Unassembled WGS sequence"/>
</dbReference>
<dbReference type="InterPro" id="IPR007278">
    <property type="entry name" value="DUF397"/>
</dbReference>
<reference evidence="3" key="1">
    <citation type="submission" date="2023-07" db="EMBL/GenBank/DDBJ databases">
        <title>Whole genome shotgun sequence of Streptomyces nojiriensis NBRC 13794.</title>
        <authorList>
            <person name="Komaki H."/>
            <person name="Tamura T."/>
        </authorList>
    </citation>
    <scope>NUCLEOTIDE SEQUENCE [LARGE SCALE GENOMIC DNA]</scope>
    <source>
        <strain evidence="3">NBRC 13794</strain>
    </source>
</reference>
<evidence type="ECO:0000313" key="3">
    <source>
        <dbReference type="Proteomes" id="UP000613974"/>
    </source>
</evidence>
<dbReference type="Pfam" id="PF04149">
    <property type="entry name" value="DUF397"/>
    <property type="match status" value="1"/>
</dbReference>
<organism evidence="2 3">
    <name type="scientific">Streptomyces nojiriensis</name>
    <dbReference type="NCBI Taxonomy" id="66374"/>
    <lineage>
        <taxon>Bacteria</taxon>
        <taxon>Bacillati</taxon>
        <taxon>Actinomycetota</taxon>
        <taxon>Actinomycetes</taxon>
        <taxon>Kitasatosporales</taxon>
        <taxon>Streptomycetaceae</taxon>
        <taxon>Streptomyces</taxon>
    </lineage>
</organism>
<feature type="domain" description="DUF397" evidence="1">
    <location>
        <begin position="12"/>
        <end position="66"/>
    </location>
</feature>
<accession>A0ABQ3SL61</accession>
<proteinExistence type="predicted"/>